<gene>
    <name evidence="2" type="ORF">Q5H91_16185</name>
</gene>
<comment type="caution">
    <text evidence="2">The sequence shown here is derived from an EMBL/GenBank/DDBJ whole genome shotgun (WGS) entry which is preliminary data.</text>
</comment>
<accession>A0ABT9EPK7</accession>
<dbReference type="RefSeq" id="WP_305174470.1">
    <property type="nucleotide sequence ID" value="NZ_JAUUDS010000014.1"/>
</dbReference>
<keyword evidence="3" id="KW-1185">Reference proteome</keyword>
<reference evidence="2 3" key="1">
    <citation type="submission" date="2023-07" db="EMBL/GenBank/DDBJ databases">
        <authorList>
            <person name="Kim M.K."/>
        </authorList>
    </citation>
    <scope>NUCLEOTIDE SEQUENCE [LARGE SCALE GENOMIC DNA]</scope>
    <source>
        <strain evidence="2 3">KR1UV-12</strain>
    </source>
</reference>
<feature type="compositionally biased region" description="Basic and acidic residues" evidence="1">
    <location>
        <begin position="48"/>
        <end position="68"/>
    </location>
</feature>
<name>A0ABT9EPK7_9SPHN</name>
<feature type="region of interest" description="Disordered" evidence="1">
    <location>
        <begin position="40"/>
        <end position="68"/>
    </location>
</feature>
<evidence type="ECO:0000256" key="1">
    <source>
        <dbReference type="SAM" id="MobiDB-lite"/>
    </source>
</evidence>
<dbReference type="Proteomes" id="UP001230685">
    <property type="component" value="Unassembled WGS sequence"/>
</dbReference>
<evidence type="ECO:0000313" key="2">
    <source>
        <dbReference type="EMBL" id="MDP1028762.1"/>
    </source>
</evidence>
<dbReference type="EMBL" id="JAUUDS010000014">
    <property type="protein sequence ID" value="MDP1028762.1"/>
    <property type="molecule type" value="Genomic_DNA"/>
</dbReference>
<evidence type="ECO:0000313" key="3">
    <source>
        <dbReference type="Proteomes" id="UP001230685"/>
    </source>
</evidence>
<proteinExistence type="predicted"/>
<organism evidence="2 3">
    <name type="scientific">Sphingomonas aurea</name>
    <dbReference type="NCBI Taxonomy" id="3063994"/>
    <lineage>
        <taxon>Bacteria</taxon>
        <taxon>Pseudomonadati</taxon>
        <taxon>Pseudomonadota</taxon>
        <taxon>Alphaproteobacteria</taxon>
        <taxon>Sphingomonadales</taxon>
        <taxon>Sphingomonadaceae</taxon>
        <taxon>Sphingomonas</taxon>
    </lineage>
</organism>
<sequence length="68" mass="7985">MLRDKTGSNSKPKEFNRMLRQVAEPSSSLTMRWRWRRQPMVVPPCGRGGERRPEEGPQHESEFCARQT</sequence>
<protein>
    <submittedName>
        <fullName evidence="2">Uncharacterized protein</fullName>
    </submittedName>
</protein>